<keyword evidence="3" id="KW-1185">Reference proteome</keyword>
<organism evidence="2 3">
    <name type="scientific">Catenaria anguillulae PL171</name>
    <dbReference type="NCBI Taxonomy" id="765915"/>
    <lineage>
        <taxon>Eukaryota</taxon>
        <taxon>Fungi</taxon>
        <taxon>Fungi incertae sedis</taxon>
        <taxon>Blastocladiomycota</taxon>
        <taxon>Blastocladiomycetes</taxon>
        <taxon>Blastocladiales</taxon>
        <taxon>Catenariaceae</taxon>
        <taxon>Catenaria</taxon>
    </lineage>
</organism>
<evidence type="ECO:0000256" key="1">
    <source>
        <dbReference type="SAM" id="MobiDB-lite"/>
    </source>
</evidence>
<sequence>MYTPDHLSSPLKKSRRSRNPTAGGPPSRPAPLPQAPLALVHQAPSTMTAIPLPPPSLSDPPEVYLPWPQLAHHPAAPNLTYRVPSHLLPAPPPPIVPASSSQSHSQQPMYSTRLPPELDFTSPNFNPSLALAASPSDLPTGFFQGHTSFPIFDNLAQFTALTWSAGTCAPARAQSDPPLTSNTKYSSLASTAGRLSLDLSSLTHLVQASPTPTDLHPHWHAWVVRLSAVHTSYHWDRMHRSIARTLAIQADAAVVEREARKVRVLKAREAALELRKLLHVWELAERDDKRVVDHPRHPRWVGVNLRVWEEAGVEVLNGADVLGGGNSREWGAAEENHGRGSEGRVSWKDDRGAGGKKSKGSAGLKWSHRKRIKDVRQ</sequence>
<dbReference type="EMBL" id="MCFL01000004">
    <property type="protein sequence ID" value="ORZ40096.1"/>
    <property type="molecule type" value="Genomic_DNA"/>
</dbReference>
<reference evidence="2 3" key="1">
    <citation type="submission" date="2016-07" db="EMBL/GenBank/DDBJ databases">
        <title>Pervasive Adenine N6-methylation of Active Genes in Fungi.</title>
        <authorList>
            <consortium name="DOE Joint Genome Institute"/>
            <person name="Mondo S.J."/>
            <person name="Dannebaum R.O."/>
            <person name="Kuo R.C."/>
            <person name="Labutti K."/>
            <person name="Haridas S."/>
            <person name="Kuo A."/>
            <person name="Salamov A."/>
            <person name="Ahrendt S.R."/>
            <person name="Lipzen A."/>
            <person name="Sullivan W."/>
            <person name="Andreopoulos W.B."/>
            <person name="Clum A."/>
            <person name="Lindquist E."/>
            <person name="Daum C."/>
            <person name="Ramamoorthy G.K."/>
            <person name="Gryganskyi A."/>
            <person name="Culley D."/>
            <person name="Magnuson J.K."/>
            <person name="James T.Y."/>
            <person name="O'Malley M.A."/>
            <person name="Stajich J.E."/>
            <person name="Spatafora J.W."/>
            <person name="Visel A."/>
            <person name="Grigoriev I.V."/>
        </authorList>
    </citation>
    <scope>NUCLEOTIDE SEQUENCE [LARGE SCALE GENOMIC DNA]</scope>
    <source>
        <strain evidence="2 3">PL171</strain>
    </source>
</reference>
<proteinExistence type="predicted"/>
<feature type="compositionally biased region" description="Basic and acidic residues" evidence="1">
    <location>
        <begin position="334"/>
        <end position="353"/>
    </location>
</feature>
<dbReference type="AlphaFoldDB" id="A0A1Y2HZS7"/>
<accession>A0A1Y2HZS7</accession>
<name>A0A1Y2HZS7_9FUNG</name>
<feature type="region of interest" description="Disordered" evidence="1">
    <location>
        <begin position="1"/>
        <end position="41"/>
    </location>
</feature>
<gene>
    <name evidence="2" type="ORF">BCR44DRAFT_211591</name>
</gene>
<feature type="region of interest" description="Disordered" evidence="1">
    <location>
        <begin position="326"/>
        <end position="377"/>
    </location>
</feature>
<evidence type="ECO:0000313" key="2">
    <source>
        <dbReference type="EMBL" id="ORZ40096.1"/>
    </source>
</evidence>
<protein>
    <submittedName>
        <fullName evidence="2">Uncharacterized protein</fullName>
    </submittedName>
</protein>
<dbReference type="Proteomes" id="UP000193411">
    <property type="component" value="Unassembled WGS sequence"/>
</dbReference>
<evidence type="ECO:0000313" key="3">
    <source>
        <dbReference type="Proteomes" id="UP000193411"/>
    </source>
</evidence>
<comment type="caution">
    <text evidence="2">The sequence shown here is derived from an EMBL/GenBank/DDBJ whole genome shotgun (WGS) entry which is preliminary data.</text>
</comment>
<feature type="compositionally biased region" description="Basic residues" evidence="1">
    <location>
        <begin position="366"/>
        <end position="377"/>
    </location>
</feature>